<evidence type="ECO:0000313" key="2">
    <source>
        <dbReference type="Proteomes" id="UP001412067"/>
    </source>
</evidence>
<name>A0ABR2MGX8_9ASPA</name>
<organism evidence="1 2">
    <name type="scientific">Platanthera guangdongensis</name>
    <dbReference type="NCBI Taxonomy" id="2320717"/>
    <lineage>
        <taxon>Eukaryota</taxon>
        <taxon>Viridiplantae</taxon>
        <taxon>Streptophyta</taxon>
        <taxon>Embryophyta</taxon>
        <taxon>Tracheophyta</taxon>
        <taxon>Spermatophyta</taxon>
        <taxon>Magnoliopsida</taxon>
        <taxon>Liliopsida</taxon>
        <taxon>Asparagales</taxon>
        <taxon>Orchidaceae</taxon>
        <taxon>Orchidoideae</taxon>
        <taxon>Orchideae</taxon>
        <taxon>Orchidinae</taxon>
        <taxon>Platanthera</taxon>
    </lineage>
</organism>
<keyword evidence="2" id="KW-1185">Reference proteome</keyword>
<sequence length="96" mass="10519">MNLSSIHFVSTSTSSKSVISSTPGWIFIEKSWRGIGEYPASASEFQECTRPNSRGVLIVLGLGTAFRLALECCHEWGTRHVLGMDVENNTGYHTAV</sequence>
<comment type="caution">
    <text evidence="1">The sequence shown here is derived from an EMBL/GenBank/DDBJ whole genome shotgun (WGS) entry which is preliminary data.</text>
</comment>
<accession>A0ABR2MGX8</accession>
<reference evidence="1 2" key="1">
    <citation type="journal article" date="2022" name="Nat. Plants">
        <title>Genomes of leafy and leafless Platanthera orchids illuminate the evolution of mycoheterotrophy.</title>
        <authorList>
            <person name="Li M.H."/>
            <person name="Liu K.W."/>
            <person name="Li Z."/>
            <person name="Lu H.C."/>
            <person name="Ye Q.L."/>
            <person name="Zhang D."/>
            <person name="Wang J.Y."/>
            <person name="Li Y.F."/>
            <person name="Zhong Z.M."/>
            <person name="Liu X."/>
            <person name="Yu X."/>
            <person name="Liu D.K."/>
            <person name="Tu X.D."/>
            <person name="Liu B."/>
            <person name="Hao Y."/>
            <person name="Liao X.Y."/>
            <person name="Jiang Y.T."/>
            <person name="Sun W.H."/>
            <person name="Chen J."/>
            <person name="Chen Y.Q."/>
            <person name="Ai Y."/>
            <person name="Zhai J.W."/>
            <person name="Wu S.S."/>
            <person name="Zhou Z."/>
            <person name="Hsiao Y.Y."/>
            <person name="Wu W.L."/>
            <person name="Chen Y.Y."/>
            <person name="Lin Y.F."/>
            <person name="Hsu J.L."/>
            <person name="Li C.Y."/>
            <person name="Wang Z.W."/>
            <person name="Zhao X."/>
            <person name="Zhong W.Y."/>
            <person name="Ma X.K."/>
            <person name="Ma L."/>
            <person name="Huang J."/>
            <person name="Chen G.Z."/>
            <person name="Huang M.Z."/>
            <person name="Huang L."/>
            <person name="Peng D.H."/>
            <person name="Luo Y.B."/>
            <person name="Zou S.Q."/>
            <person name="Chen S.P."/>
            <person name="Lan S."/>
            <person name="Tsai W.C."/>
            <person name="Van de Peer Y."/>
            <person name="Liu Z.J."/>
        </authorList>
    </citation>
    <scope>NUCLEOTIDE SEQUENCE [LARGE SCALE GENOMIC DNA]</scope>
    <source>
        <strain evidence="1">Lor288</strain>
    </source>
</reference>
<gene>
    <name evidence="1" type="ORF">KSP40_PGU014724</name>
</gene>
<protein>
    <submittedName>
        <fullName evidence="1">Uncharacterized protein</fullName>
    </submittedName>
</protein>
<dbReference type="Proteomes" id="UP001412067">
    <property type="component" value="Unassembled WGS sequence"/>
</dbReference>
<proteinExistence type="predicted"/>
<evidence type="ECO:0000313" key="1">
    <source>
        <dbReference type="EMBL" id="KAK8963127.1"/>
    </source>
</evidence>
<dbReference type="EMBL" id="JBBWWR010000007">
    <property type="protein sequence ID" value="KAK8963127.1"/>
    <property type="molecule type" value="Genomic_DNA"/>
</dbReference>